<dbReference type="PANTHER" id="PTHR33841">
    <property type="entry name" value="DNA METHYLTRANSFERASE YEEA-RELATED"/>
    <property type="match status" value="1"/>
</dbReference>
<dbReference type="GO" id="GO:0032259">
    <property type="term" value="P:methylation"/>
    <property type="evidence" value="ECO:0007669"/>
    <property type="project" value="UniProtKB-KW"/>
</dbReference>
<dbReference type="PATRIC" id="fig|1339314.3.peg.4601"/>
<keyword evidence="2 9" id="KW-0489">Methyltransferase</keyword>
<evidence type="ECO:0000256" key="2">
    <source>
        <dbReference type="ARBA" id="ARBA00022603"/>
    </source>
</evidence>
<dbReference type="InterPro" id="IPR050953">
    <property type="entry name" value="N4_N6_ade-DNA_methylase"/>
</dbReference>
<dbReference type="SUPFAM" id="SSF53335">
    <property type="entry name" value="S-adenosyl-L-methionine-dependent methyltransferases"/>
    <property type="match status" value="1"/>
</dbReference>
<feature type="domain" description="Type II methyltransferase M.TaqI-like" evidence="8">
    <location>
        <begin position="141"/>
        <end position="286"/>
    </location>
</feature>
<accession>A0A016AID0</accession>
<evidence type="ECO:0000256" key="5">
    <source>
        <dbReference type="ARBA" id="ARBA00022747"/>
    </source>
</evidence>
<dbReference type="RefSeq" id="WP_032599098.1">
    <property type="nucleotide sequence ID" value="NZ_JGDS01000069.1"/>
</dbReference>
<dbReference type="Proteomes" id="UP000020938">
    <property type="component" value="Unassembled WGS sequence"/>
</dbReference>
<evidence type="ECO:0000256" key="1">
    <source>
        <dbReference type="ARBA" id="ARBA00011900"/>
    </source>
</evidence>
<organism evidence="9 10">
    <name type="scientific">Bacteroides fragilis str. 3976T8</name>
    <dbReference type="NCBI Taxonomy" id="1339314"/>
    <lineage>
        <taxon>Bacteria</taxon>
        <taxon>Pseudomonadati</taxon>
        <taxon>Bacteroidota</taxon>
        <taxon>Bacteroidia</taxon>
        <taxon>Bacteroidales</taxon>
        <taxon>Bacteroidaceae</taxon>
        <taxon>Bacteroides</taxon>
    </lineage>
</organism>
<dbReference type="Gene3D" id="3.40.50.150">
    <property type="entry name" value="Vaccinia Virus protein VP39"/>
    <property type="match status" value="1"/>
</dbReference>
<comment type="catalytic activity">
    <reaction evidence="7">
        <text>a 2'-deoxyadenosine in DNA + S-adenosyl-L-methionine = an N(6)-methyl-2'-deoxyadenosine in DNA + S-adenosyl-L-homocysteine + H(+)</text>
        <dbReference type="Rhea" id="RHEA:15197"/>
        <dbReference type="Rhea" id="RHEA-COMP:12418"/>
        <dbReference type="Rhea" id="RHEA-COMP:12419"/>
        <dbReference type="ChEBI" id="CHEBI:15378"/>
        <dbReference type="ChEBI" id="CHEBI:57856"/>
        <dbReference type="ChEBI" id="CHEBI:59789"/>
        <dbReference type="ChEBI" id="CHEBI:90615"/>
        <dbReference type="ChEBI" id="CHEBI:90616"/>
        <dbReference type="EC" id="2.1.1.72"/>
    </reaction>
</comment>
<evidence type="ECO:0000256" key="3">
    <source>
        <dbReference type="ARBA" id="ARBA00022679"/>
    </source>
</evidence>
<evidence type="ECO:0000313" key="10">
    <source>
        <dbReference type="Proteomes" id="UP000020938"/>
    </source>
</evidence>
<dbReference type="EMBL" id="JGDS01000069">
    <property type="protein sequence ID" value="EXZ71210.1"/>
    <property type="molecule type" value="Genomic_DNA"/>
</dbReference>
<dbReference type="PANTHER" id="PTHR33841:SF6">
    <property type="entry name" value="TYPE II METHYLTRANSFERASE M.HINDII"/>
    <property type="match status" value="1"/>
</dbReference>
<dbReference type="Pfam" id="PF07669">
    <property type="entry name" value="Eco57I"/>
    <property type="match status" value="1"/>
</dbReference>
<dbReference type="InterPro" id="IPR029063">
    <property type="entry name" value="SAM-dependent_MTases_sf"/>
</dbReference>
<dbReference type="PROSITE" id="PS00092">
    <property type="entry name" value="N6_MTASE"/>
    <property type="match status" value="1"/>
</dbReference>
<evidence type="ECO:0000256" key="6">
    <source>
        <dbReference type="ARBA" id="ARBA00023125"/>
    </source>
</evidence>
<keyword evidence="3" id="KW-0808">Transferase</keyword>
<evidence type="ECO:0000256" key="7">
    <source>
        <dbReference type="ARBA" id="ARBA00047942"/>
    </source>
</evidence>
<dbReference type="GO" id="GO:0009307">
    <property type="term" value="P:DNA restriction-modification system"/>
    <property type="evidence" value="ECO:0007669"/>
    <property type="project" value="UniProtKB-KW"/>
</dbReference>
<evidence type="ECO:0000313" key="9">
    <source>
        <dbReference type="EMBL" id="EXZ71210.1"/>
    </source>
</evidence>
<dbReference type="EC" id="2.1.1.72" evidence="1"/>
<protein>
    <recommendedName>
        <fullName evidence="1">site-specific DNA-methyltransferase (adenine-specific)</fullName>
        <ecNumber evidence="1">2.1.1.72</ecNumber>
    </recommendedName>
</protein>
<evidence type="ECO:0000256" key="4">
    <source>
        <dbReference type="ARBA" id="ARBA00022691"/>
    </source>
</evidence>
<keyword evidence="6" id="KW-0238">DNA-binding</keyword>
<evidence type="ECO:0000259" key="8">
    <source>
        <dbReference type="Pfam" id="PF07669"/>
    </source>
</evidence>
<dbReference type="InterPro" id="IPR002052">
    <property type="entry name" value="DNA_methylase_N6_adenine_CS"/>
</dbReference>
<comment type="caution">
    <text evidence="9">The sequence shown here is derived from an EMBL/GenBank/DDBJ whole genome shotgun (WGS) entry which is preliminary data.</text>
</comment>
<dbReference type="GO" id="GO:0009007">
    <property type="term" value="F:site-specific DNA-methyltransferase (adenine-specific) activity"/>
    <property type="evidence" value="ECO:0007669"/>
    <property type="project" value="UniProtKB-EC"/>
</dbReference>
<gene>
    <name evidence="9" type="ORF">M123_4478</name>
</gene>
<dbReference type="InterPro" id="IPR011639">
    <property type="entry name" value="MethylTrfase_TaqI-like_dom"/>
</dbReference>
<name>A0A016AID0_BACFG</name>
<dbReference type="PRINTS" id="PR00507">
    <property type="entry name" value="N12N6MTFRASE"/>
</dbReference>
<dbReference type="AlphaFoldDB" id="A0A016AID0"/>
<reference evidence="9 10" key="1">
    <citation type="submission" date="2014-02" db="EMBL/GenBank/DDBJ databases">
        <authorList>
            <person name="Sears C."/>
            <person name="Carroll K."/>
            <person name="Sack B.R."/>
            <person name="Qadri F."/>
            <person name="Myers L.L."/>
            <person name="Chung G.-T."/>
            <person name="Escheverria P."/>
            <person name="Fraser C.M."/>
            <person name="Sadzewicz L."/>
            <person name="Shefchek K.A."/>
            <person name="Tallon L."/>
            <person name="Das S.P."/>
            <person name="Daugherty S."/>
            <person name="Mongodin E.F."/>
        </authorList>
    </citation>
    <scope>NUCLEOTIDE SEQUENCE [LARGE SCALE GENOMIC DNA]</scope>
    <source>
        <strain evidence="9 10">3976T8</strain>
    </source>
</reference>
<keyword evidence="4" id="KW-0949">S-adenosyl-L-methionine</keyword>
<proteinExistence type="predicted"/>
<sequence>METTLLNNLVKLFSIEDIEKHLVYSYIKSNSIEIGRDNFISQYLDGFSPLPKLINEMTKIGITSIDEMSIAMELLIPTKDKKVNGAFFTPAYIADFILTTIRPKVNAKIIDPSCGSGAFLLAIARYYKSTFGKSISDCIRENIYGSDILHYNIERCKLLLSLLALSESESISVSQMNLFCCDSLKHDWNEDFDAVVGNPPYVKFQDMDNDTRAFLMSKYRTTQFGTYNLYFAFFELGLRILKANGKLGYITPNNYFTSLSGESLRAFFRQERSIYRIIDFNATKVFNVQTYTAISFLNKMQNENIEYDRIKDGIKPELFLKNTVFTLNPYSSLDDSKWRLLCGDERHNITQIEGCGESIGNLFNICVGIATLKDEVYFIQPISEDDNYYNIIRNGLSFRIEKSLTRSVVKISDMKTPEDINRNTRRIIFPYISTNGKAVAIQESVMQSKYPECYKYLLSVKDILAQRGKGKHIYTPFYAYGRTQGLNRTGVKLLTPTFSKTPRFLFDQDPNGFFTNGYGVYLRPQERGLFDCNLIAIPENLDVMQKILNSVIMEYYIDKTSVAIEGGYPCYQKNFIERFSVPNFSETEIKELRTLNTPNEIDNYLIDKYHLKLFSPNRC</sequence>
<dbReference type="CDD" id="cd02440">
    <property type="entry name" value="AdoMet_MTases"/>
    <property type="match status" value="1"/>
</dbReference>
<keyword evidence="5" id="KW-0680">Restriction system</keyword>
<dbReference type="GO" id="GO:0003677">
    <property type="term" value="F:DNA binding"/>
    <property type="evidence" value="ECO:0007669"/>
    <property type="project" value="UniProtKB-KW"/>
</dbReference>